<dbReference type="EC" id="4.2.3.153" evidence="2"/>
<dbReference type="EMBL" id="JBBUTG010000001">
    <property type="protein sequence ID" value="MEK8029693.1"/>
    <property type="molecule type" value="Genomic_DNA"/>
</dbReference>
<evidence type="ECO:0000256" key="6">
    <source>
        <dbReference type="ARBA" id="ARBA00047628"/>
    </source>
</evidence>
<keyword evidence="8" id="KW-1185">Reference proteome</keyword>
<evidence type="ECO:0000256" key="3">
    <source>
        <dbReference type="ARBA" id="ARBA00023239"/>
    </source>
</evidence>
<protein>
    <recommendedName>
        <fullName evidence="2">(5-formylfuran-3-yl)methyl phosphate synthase</fullName>
        <ecNumber evidence="2">4.2.3.153</ecNumber>
    </recommendedName>
    <alternativeName>
        <fullName evidence="5">4-(hydroxymethyl)-2-furancarboxaldehyde-phosphate synthase</fullName>
    </alternativeName>
</protein>
<evidence type="ECO:0000313" key="7">
    <source>
        <dbReference type="EMBL" id="MEK8029693.1"/>
    </source>
</evidence>
<comment type="function">
    <text evidence="1">Catalyzes the formation of 4-(hydroxymethyl)-2-furancarboxaldehyde phosphate (4-HFC-P) from two molecules of glyceraldehyde-3-P (GA-3-P).</text>
</comment>
<sequence>MKLLVSVRDADEAVLAAAGGVSFIDLKEPGQGALGGLPIDTIRHIVGVLRQRSSRLPISATIGDVPMQRLDEIRARVQAVGSCGVDYVKVGIDPSHMGDARRALALLAGLAGEGLAIVPVFLADRGLDVDLLQHPGRGHWAGVMADTADKRAGSLLDVVARAALARFVSASRHAGLMVGLAGALRASDAAALAQLAPDFAGFRTAVCRGDRAGALDAGRLRELVQAMGEAERMAAAA</sequence>
<accession>A0ABU9BIA6</accession>
<dbReference type="Pfam" id="PF04476">
    <property type="entry name" value="4HFCP_synth"/>
    <property type="match status" value="1"/>
</dbReference>
<evidence type="ECO:0000256" key="5">
    <source>
        <dbReference type="ARBA" id="ARBA00032523"/>
    </source>
</evidence>
<proteinExistence type="predicted"/>
<gene>
    <name evidence="7" type="ORF">AACH06_02575</name>
</gene>
<keyword evidence="4" id="KW-0704">Schiff base</keyword>
<dbReference type="Proteomes" id="UP001371218">
    <property type="component" value="Unassembled WGS sequence"/>
</dbReference>
<name>A0ABU9BIA6_9BURK</name>
<dbReference type="PIRSF" id="PIRSF015957">
    <property type="entry name" value="UCP015957"/>
    <property type="match status" value="1"/>
</dbReference>
<comment type="catalytic activity">
    <reaction evidence="6">
        <text>2 D-glyceraldehyde 3-phosphate = 4-(hydroxymethyl)-2-furancarboxaldehyde phosphate + phosphate + 2 H2O</text>
        <dbReference type="Rhea" id="RHEA:43536"/>
        <dbReference type="ChEBI" id="CHEBI:15377"/>
        <dbReference type="ChEBI" id="CHEBI:43474"/>
        <dbReference type="ChEBI" id="CHEBI:59776"/>
        <dbReference type="ChEBI" id="CHEBI:83407"/>
        <dbReference type="EC" id="4.2.3.153"/>
    </reaction>
</comment>
<dbReference type="InterPro" id="IPR007565">
    <property type="entry name" value="4HFCP_synth"/>
</dbReference>
<evidence type="ECO:0000256" key="2">
    <source>
        <dbReference type="ARBA" id="ARBA00012553"/>
    </source>
</evidence>
<evidence type="ECO:0000256" key="1">
    <source>
        <dbReference type="ARBA" id="ARBA00003810"/>
    </source>
</evidence>
<evidence type="ECO:0000313" key="8">
    <source>
        <dbReference type="Proteomes" id="UP001371218"/>
    </source>
</evidence>
<dbReference type="RefSeq" id="WP_341424026.1">
    <property type="nucleotide sequence ID" value="NZ_JBBUTG010000001.1"/>
</dbReference>
<keyword evidence="3" id="KW-0456">Lyase</keyword>
<evidence type="ECO:0000256" key="4">
    <source>
        <dbReference type="ARBA" id="ARBA00023270"/>
    </source>
</evidence>
<reference evidence="7 8" key="1">
    <citation type="submission" date="2024-04" db="EMBL/GenBank/DDBJ databases">
        <title>Novel species of the genus Ideonella isolated from streams.</title>
        <authorList>
            <person name="Lu H."/>
        </authorList>
    </citation>
    <scope>NUCLEOTIDE SEQUENCE [LARGE SCALE GENOMIC DNA]</scope>
    <source>
        <strain evidence="7 8">DXS29W</strain>
    </source>
</reference>
<organism evidence="7 8">
    <name type="scientific">Ideonella lacteola</name>
    <dbReference type="NCBI Taxonomy" id="2984193"/>
    <lineage>
        <taxon>Bacteria</taxon>
        <taxon>Pseudomonadati</taxon>
        <taxon>Pseudomonadota</taxon>
        <taxon>Betaproteobacteria</taxon>
        <taxon>Burkholderiales</taxon>
        <taxon>Sphaerotilaceae</taxon>
        <taxon>Ideonella</taxon>
    </lineage>
</organism>
<comment type="caution">
    <text evidence="7">The sequence shown here is derived from an EMBL/GenBank/DDBJ whole genome shotgun (WGS) entry which is preliminary data.</text>
</comment>